<gene>
    <name evidence="2" type="ORF">ACG04R_16780</name>
</gene>
<evidence type="ECO:0000313" key="2">
    <source>
        <dbReference type="EMBL" id="MFG6488345.1"/>
    </source>
</evidence>
<evidence type="ECO:0008006" key="4">
    <source>
        <dbReference type="Google" id="ProtNLM"/>
    </source>
</evidence>
<comment type="caution">
    <text evidence="2">The sequence shown here is derived from an EMBL/GenBank/DDBJ whole genome shotgun (WGS) entry which is preliminary data.</text>
</comment>
<feature type="signal peptide" evidence="1">
    <location>
        <begin position="1"/>
        <end position="26"/>
    </location>
</feature>
<protein>
    <recommendedName>
        <fullName evidence="4">Lipoprotein</fullName>
    </recommendedName>
</protein>
<evidence type="ECO:0000256" key="1">
    <source>
        <dbReference type="SAM" id="SignalP"/>
    </source>
</evidence>
<feature type="chain" id="PRO_5047267342" description="Lipoprotein" evidence="1">
    <location>
        <begin position="27"/>
        <end position="165"/>
    </location>
</feature>
<reference evidence="2 3" key="1">
    <citation type="submission" date="2024-08" db="EMBL/GenBank/DDBJ databases">
        <authorList>
            <person name="Lu H."/>
        </authorList>
    </citation>
    <scope>NUCLEOTIDE SEQUENCE [LARGE SCALE GENOMIC DNA]</scope>
    <source>
        <strain evidence="2 3">BYS78W</strain>
    </source>
</reference>
<proteinExistence type="predicted"/>
<evidence type="ECO:0000313" key="3">
    <source>
        <dbReference type="Proteomes" id="UP001606134"/>
    </source>
</evidence>
<organism evidence="2 3">
    <name type="scientific">Pelomonas candidula</name>
    <dbReference type="NCBI Taxonomy" id="3299025"/>
    <lineage>
        <taxon>Bacteria</taxon>
        <taxon>Pseudomonadati</taxon>
        <taxon>Pseudomonadota</taxon>
        <taxon>Betaproteobacteria</taxon>
        <taxon>Burkholderiales</taxon>
        <taxon>Sphaerotilaceae</taxon>
        <taxon>Roseateles</taxon>
    </lineage>
</organism>
<keyword evidence="3" id="KW-1185">Reference proteome</keyword>
<keyword evidence="1" id="KW-0732">Signal</keyword>
<sequence length="165" mass="17348">MNKLFIPALLVQLFLLAGCATPPSQAPSLNLIYQPDATVKDSVYAIEQGRATFCVVLSVDGTDVANSIGESIQASFGKGNILLVRRLDHPITPGRHSLSIGCRSVSATPVFDAFNKFKAKGTVEFTAAKEHTYVVKARFDGEAASAWIEDEASGTAATATVSGGS</sequence>
<dbReference type="Proteomes" id="UP001606134">
    <property type="component" value="Unassembled WGS sequence"/>
</dbReference>
<dbReference type="EMBL" id="JBIGIC010000008">
    <property type="protein sequence ID" value="MFG6488345.1"/>
    <property type="molecule type" value="Genomic_DNA"/>
</dbReference>
<accession>A0ABW7HEK8</accession>
<dbReference type="RefSeq" id="WP_394413067.1">
    <property type="nucleotide sequence ID" value="NZ_JBIGIC010000008.1"/>
</dbReference>
<name>A0ABW7HEK8_9BURK</name>
<dbReference type="PROSITE" id="PS51257">
    <property type="entry name" value="PROKAR_LIPOPROTEIN"/>
    <property type="match status" value="1"/>
</dbReference>